<keyword evidence="3" id="KW-1185">Reference proteome</keyword>
<dbReference type="Proteomes" id="UP000076727">
    <property type="component" value="Unassembled WGS sequence"/>
</dbReference>
<dbReference type="AlphaFoldDB" id="A0A165PLF3"/>
<organism evidence="2 3">
    <name type="scientific">Daedalea quercina L-15889</name>
    <dbReference type="NCBI Taxonomy" id="1314783"/>
    <lineage>
        <taxon>Eukaryota</taxon>
        <taxon>Fungi</taxon>
        <taxon>Dikarya</taxon>
        <taxon>Basidiomycota</taxon>
        <taxon>Agaricomycotina</taxon>
        <taxon>Agaricomycetes</taxon>
        <taxon>Polyporales</taxon>
        <taxon>Fomitopsis</taxon>
    </lineage>
</organism>
<feature type="domain" description="C2H2-type" evidence="1">
    <location>
        <begin position="101"/>
        <end position="124"/>
    </location>
</feature>
<evidence type="ECO:0000313" key="3">
    <source>
        <dbReference type="Proteomes" id="UP000076727"/>
    </source>
</evidence>
<name>A0A165PLF3_9APHY</name>
<proteinExistence type="predicted"/>
<dbReference type="InterPro" id="IPR013087">
    <property type="entry name" value="Znf_C2H2_type"/>
</dbReference>
<accession>A0A165PLF3</accession>
<dbReference type="PROSITE" id="PS00028">
    <property type="entry name" value="ZINC_FINGER_C2H2_1"/>
    <property type="match status" value="1"/>
</dbReference>
<evidence type="ECO:0000313" key="2">
    <source>
        <dbReference type="EMBL" id="KZT68349.1"/>
    </source>
</evidence>
<dbReference type="EMBL" id="KV429067">
    <property type="protein sequence ID" value="KZT68349.1"/>
    <property type="molecule type" value="Genomic_DNA"/>
</dbReference>
<protein>
    <recommendedName>
        <fullName evidence="1">C2H2-type domain-containing protein</fullName>
    </recommendedName>
</protein>
<dbReference type="Gene3D" id="3.30.160.60">
    <property type="entry name" value="Classic Zinc Finger"/>
    <property type="match status" value="1"/>
</dbReference>
<evidence type="ECO:0000259" key="1">
    <source>
        <dbReference type="PROSITE" id="PS00028"/>
    </source>
</evidence>
<gene>
    <name evidence="2" type="ORF">DAEQUDRAFT_727922</name>
</gene>
<reference evidence="2 3" key="1">
    <citation type="journal article" date="2016" name="Mol. Biol. Evol.">
        <title>Comparative Genomics of Early-Diverging Mushroom-Forming Fungi Provides Insights into the Origins of Lignocellulose Decay Capabilities.</title>
        <authorList>
            <person name="Nagy L.G."/>
            <person name="Riley R."/>
            <person name="Tritt A."/>
            <person name="Adam C."/>
            <person name="Daum C."/>
            <person name="Floudas D."/>
            <person name="Sun H."/>
            <person name="Yadav J.S."/>
            <person name="Pangilinan J."/>
            <person name="Larsson K.H."/>
            <person name="Matsuura K."/>
            <person name="Barry K."/>
            <person name="Labutti K."/>
            <person name="Kuo R."/>
            <person name="Ohm R.A."/>
            <person name="Bhattacharya S.S."/>
            <person name="Shirouzu T."/>
            <person name="Yoshinaga Y."/>
            <person name="Martin F.M."/>
            <person name="Grigoriev I.V."/>
            <person name="Hibbett D.S."/>
        </authorList>
    </citation>
    <scope>NUCLEOTIDE SEQUENCE [LARGE SCALE GENOMIC DNA]</scope>
    <source>
        <strain evidence="2 3">L-15889</strain>
    </source>
</reference>
<sequence>MANPNVQARIIDEATDAEGGNILCLFDGPCTNLVLTTRSLNAVTAHLDEHHKGSFCTNPRGKYTCRWILPNGELCSAELADKGTLAKHILGAHLKFYEVACAVSGCNKRYSQTFALRRHQARRHPELQLTSG</sequence>